<feature type="compositionally biased region" description="Basic residues" evidence="1">
    <location>
        <begin position="8"/>
        <end position="19"/>
    </location>
</feature>
<reference evidence="2" key="1">
    <citation type="submission" date="2025-08" db="UniProtKB">
        <authorList>
            <consortium name="Ensembl"/>
        </authorList>
    </citation>
    <scope>IDENTIFICATION</scope>
</reference>
<keyword evidence="3" id="KW-1185">Reference proteome</keyword>
<feature type="compositionally biased region" description="Low complexity" evidence="1">
    <location>
        <begin position="223"/>
        <end position="256"/>
    </location>
</feature>
<evidence type="ECO:0000313" key="2">
    <source>
        <dbReference type="Ensembl" id="ENSLLTP00000002909.1"/>
    </source>
</evidence>
<dbReference type="GeneTree" id="ENSGT00940000159450"/>
<dbReference type="AlphaFoldDB" id="A0A8C5RHW4"/>
<evidence type="ECO:0000256" key="1">
    <source>
        <dbReference type="SAM" id="MobiDB-lite"/>
    </source>
</evidence>
<feature type="region of interest" description="Disordered" evidence="1">
    <location>
        <begin position="1"/>
        <end position="318"/>
    </location>
</feature>
<reference evidence="2" key="2">
    <citation type="submission" date="2025-09" db="UniProtKB">
        <authorList>
            <consortium name="Ensembl"/>
        </authorList>
    </citation>
    <scope>IDENTIFICATION</scope>
</reference>
<organism evidence="2 3">
    <name type="scientific">Laticauda laticaudata</name>
    <name type="common">Blue-ringed sea krait</name>
    <name type="synonym">Blue-lipped sea krait</name>
    <dbReference type="NCBI Taxonomy" id="8630"/>
    <lineage>
        <taxon>Eukaryota</taxon>
        <taxon>Metazoa</taxon>
        <taxon>Chordata</taxon>
        <taxon>Craniata</taxon>
        <taxon>Vertebrata</taxon>
        <taxon>Euteleostomi</taxon>
        <taxon>Lepidosauria</taxon>
        <taxon>Squamata</taxon>
        <taxon>Bifurcata</taxon>
        <taxon>Unidentata</taxon>
        <taxon>Episquamata</taxon>
        <taxon>Toxicofera</taxon>
        <taxon>Serpentes</taxon>
        <taxon>Colubroidea</taxon>
        <taxon>Elapidae</taxon>
        <taxon>Laticaudinae</taxon>
        <taxon>Laticauda</taxon>
    </lineage>
</organism>
<protein>
    <submittedName>
        <fullName evidence="2">Uncharacterized protein</fullName>
    </submittedName>
</protein>
<name>A0A8C5RHW4_LATLA</name>
<accession>A0A8C5RHW4</accession>
<feature type="compositionally biased region" description="Gly residues" evidence="1">
    <location>
        <begin position="193"/>
        <end position="210"/>
    </location>
</feature>
<evidence type="ECO:0000313" key="3">
    <source>
        <dbReference type="Proteomes" id="UP000694406"/>
    </source>
</evidence>
<sequence>MRGVGGLRKSRGEKRKGQRKGGCSCQPPTPRARVGDPPPLTPRLWRIPLPARLPQNARETPPSSGDRGWLVGWFSSSSSPSRSLQPLLGAAAAAATGPRSRIAQPFPPATLPAPSPHRRARQPEPRQPRCRRGRRRFSADTCGHRRCLTVSEAGSPARREGAAPARQPQGRAGRQRAEAASGGEAGLGRRAGWRGGGSGAARRAAGGGAQPGSQEAWGPARPPQLSSASSGGAAAQRQPQQRPRPGSARPARPPAQLSRPGTMALRRQEQALSEEQGALEAEEPAEEEEEEEEGGGGRAAAGARERRPGPAAMSDFTPPDGGFGWVVVLAATWCHGSIFGIHNNFGILYVLLLREVGGAEQDQTLEFRTDYLM</sequence>
<proteinExistence type="predicted"/>
<feature type="compositionally biased region" description="Pro residues" evidence="1">
    <location>
        <begin position="105"/>
        <end position="115"/>
    </location>
</feature>
<dbReference type="Proteomes" id="UP000694406">
    <property type="component" value="Unplaced"/>
</dbReference>
<dbReference type="Ensembl" id="ENSLLTT00000003027.1">
    <property type="protein sequence ID" value="ENSLLTP00000002909.1"/>
    <property type="gene ID" value="ENSLLTG00000002228.1"/>
</dbReference>
<feature type="compositionally biased region" description="Acidic residues" evidence="1">
    <location>
        <begin position="280"/>
        <end position="294"/>
    </location>
</feature>
<feature type="compositionally biased region" description="Low complexity" evidence="1">
    <location>
        <begin position="270"/>
        <end position="279"/>
    </location>
</feature>
<feature type="compositionally biased region" description="Low complexity" evidence="1">
    <location>
        <begin position="162"/>
        <end position="182"/>
    </location>
</feature>